<gene>
    <name evidence="1" type="ORF">F7725_002963</name>
</gene>
<comment type="caution">
    <text evidence="1">The sequence shown here is derived from an EMBL/GenBank/DDBJ whole genome shotgun (WGS) entry which is preliminary data.</text>
</comment>
<organism evidence="1 2">
    <name type="scientific">Dissostichus mawsoni</name>
    <name type="common">Antarctic cod</name>
    <dbReference type="NCBI Taxonomy" id="36200"/>
    <lineage>
        <taxon>Eukaryota</taxon>
        <taxon>Metazoa</taxon>
        <taxon>Chordata</taxon>
        <taxon>Craniata</taxon>
        <taxon>Vertebrata</taxon>
        <taxon>Euteleostomi</taxon>
        <taxon>Actinopterygii</taxon>
        <taxon>Neopterygii</taxon>
        <taxon>Teleostei</taxon>
        <taxon>Neoteleostei</taxon>
        <taxon>Acanthomorphata</taxon>
        <taxon>Eupercaria</taxon>
        <taxon>Perciformes</taxon>
        <taxon>Notothenioidei</taxon>
        <taxon>Nototheniidae</taxon>
        <taxon>Dissostichus</taxon>
    </lineage>
</organism>
<keyword evidence="2" id="KW-1185">Reference proteome</keyword>
<evidence type="ECO:0000313" key="1">
    <source>
        <dbReference type="EMBL" id="KAF3845885.1"/>
    </source>
</evidence>
<dbReference type="Proteomes" id="UP000518266">
    <property type="component" value="Unassembled WGS sequence"/>
</dbReference>
<dbReference type="EMBL" id="JAAKFY010000014">
    <property type="protein sequence ID" value="KAF3845885.1"/>
    <property type="molecule type" value="Genomic_DNA"/>
</dbReference>
<proteinExistence type="predicted"/>
<reference evidence="1 2" key="1">
    <citation type="submission" date="2020-03" db="EMBL/GenBank/DDBJ databases">
        <title>Dissostichus mawsoni Genome sequencing and assembly.</title>
        <authorList>
            <person name="Park H."/>
        </authorList>
    </citation>
    <scope>NUCLEOTIDE SEQUENCE [LARGE SCALE GENOMIC DNA]</scope>
    <source>
        <strain evidence="1">DM0001</strain>
        <tissue evidence="1">Muscle</tissue>
    </source>
</reference>
<protein>
    <submittedName>
        <fullName evidence="1">Uncharacterized protein</fullName>
    </submittedName>
</protein>
<dbReference type="AlphaFoldDB" id="A0A7J5Y8Z7"/>
<evidence type="ECO:0000313" key="2">
    <source>
        <dbReference type="Proteomes" id="UP000518266"/>
    </source>
</evidence>
<feature type="non-terminal residue" evidence="1">
    <location>
        <position position="1"/>
    </location>
</feature>
<sequence length="92" mass="10111">MASAGGRPQCDLMLSVAVTSTSFALINKSPAERLEVNSSVSIVEFTDIRISLYLFLWDKVASSTGNPFLPLFVACRKITDRKDEDDEHESDG</sequence>
<name>A0A7J5Y8Z7_DISMA</name>
<accession>A0A7J5Y8Z7</accession>